<evidence type="ECO:0000256" key="6">
    <source>
        <dbReference type="ARBA" id="ARBA00022989"/>
    </source>
</evidence>
<comment type="caution">
    <text evidence="9">The sequence shown here is derived from an EMBL/GenBank/DDBJ whole genome shotgun (WGS) entry which is preliminary data.</text>
</comment>
<evidence type="ECO:0000256" key="5">
    <source>
        <dbReference type="ARBA" id="ARBA00022692"/>
    </source>
</evidence>
<proteinExistence type="inferred from homology"/>
<sequence>MDGFLLLDPQVLVAALVAVFLVGLAKGGLGGALGILGVPILSLVMSPVQAAGIMLPILIVMDWVSLWSWWGEWDKETLWMLLPGGLLGIAIGWATAALVSESAVKLIVGVIALVFALNWLRGQLRRTQPEPRPHSRVRGTFWGTIAGYTSFVAHAGGPPYQVYALPLKQSPRVYTSTSVLFFAIVNAVKLIPFFALGQIDVPNLEISAALLPVGALATFLGARIVKRLNAEVFYPIMYSMVALVALKLIYDGWVELF</sequence>
<feature type="transmembrane region" description="Helical" evidence="8">
    <location>
        <begin position="12"/>
        <end position="36"/>
    </location>
</feature>
<protein>
    <recommendedName>
        <fullName evidence="8">Probable membrane transporter protein</fullName>
    </recommendedName>
</protein>
<evidence type="ECO:0000256" key="2">
    <source>
        <dbReference type="ARBA" id="ARBA00009142"/>
    </source>
</evidence>
<feature type="transmembrane region" description="Helical" evidence="8">
    <location>
        <begin position="206"/>
        <end position="225"/>
    </location>
</feature>
<name>A0A6B2K3W9_9RHOB</name>
<comment type="similarity">
    <text evidence="2 8">Belongs to the 4-toluene sulfonate uptake permease (TSUP) (TC 2.A.102) family.</text>
</comment>
<dbReference type="InterPro" id="IPR002781">
    <property type="entry name" value="TM_pro_TauE-like"/>
</dbReference>
<feature type="transmembrane region" description="Helical" evidence="8">
    <location>
        <begin position="102"/>
        <end position="120"/>
    </location>
</feature>
<dbReference type="RefSeq" id="WP_163895565.1">
    <property type="nucleotide sequence ID" value="NZ_JAAFYS010000004.1"/>
</dbReference>
<feature type="transmembrane region" description="Helical" evidence="8">
    <location>
        <begin position="48"/>
        <end position="70"/>
    </location>
</feature>
<keyword evidence="10" id="KW-1185">Reference proteome</keyword>
<dbReference type="PANTHER" id="PTHR30269">
    <property type="entry name" value="TRANSMEMBRANE PROTEIN YFCA"/>
    <property type="match status" value="1"/>
</dbReference>
<keyword evidence="5 8" id="KW-0812">Transmembrane</keyword>
<feature type="transmembrane region" description="Helical" evidence="8">
    <location>
        <begin position="77"/>
        <end position="96"/>
    </location>
</feature>
<dbReference type="Proteomes" id="UP000474757">
    <property type="component" value="Unassembled WGS sequence"/>
</dbReference>
<evidence type="ECO:0000313" key="10">
    <source>
        <dbReference type="Proteomes" id="UP000474757"/>
    </source>
</evidence>
<dbReference type="EMBL" id="JAAGAB010000004">
    <property type="protein sequence ID" value="NDV02512.1"/>
    <property type="molecule type" value="Genomic_DNA"/>
</dbReference>
<reference evidence="9 10" key="1">
    <citation type="submission" date="2020-02" db="EMBL/GenBank/DDBJ databases">
        <title>Pseudoroseicyclus tamarix, sp. nov., isolated from offshore sediment of a Tamarix chinensis forest.</title>
        <authorList>
            <person name="Gai Y."/>
        </authorList>
    </citation>
    <scope>NUCLEOTIDE SEQUENCE [LARGE SCALE GENOMIC DNA]</scope>
    <source>
        <strain evidence="9 10">CLL3-39</strain>
    </source>
</reference>
<organism evidence="9 10">
    <name type="scientific">Pseudoroseicyclus tamaricis</name>
    <dbReference type="NCBI Taxonomy" id="2705421"/>
    <lineage>
        <taxon>Bacteria</taxon>
        <taxon>Pseudomonadati</taxon>
        <taxon>Pseudomonadota</taxon>
        <taxon>Alphaproteobacteria</taxon>
        <taxon>Rhodobacterales</taxon>
        <taxon>Paracoccaceae</taxon>
        <taxon>Pseudoroseicyclus</taxon>
    </lineage>
</organism>
<dbReference type="InterPro" id="IPR052017">
    <property type="entry name" value="TSUP"/>
</dbReference>
<evidence type="ECO:0000256" key="1">
    <source>
        <dbReference type="ARBA" id="ARBA00004651"/>
    </source>
</evidence>
<evidence type="ECO:0000256" key="8">
    <source>
        <dbReference type="RuleBase" id="RU363041"/>
    </source>
</evidence>
<comment type="subcellular location">
    <subcellularLocation>
        <location evidence="1 8">Cell membrane</location>
        <topology evidence="1 8">Multi-pass membrane protein</topology>
    </subcellularLocation>
</comment>
<keyword evidence="7 8" id="KW-0472">Membrane</keyword>
<evidence type="ECO:0000256" key="3">
    <source>
        <dbReference type="ARBA" id="ARBA00022448"/>
    </source>
</evidence>
<feature type="transmembrane region" description="Helical" evidence="8">
    <location>
        <begin position="232"/>
        <end position="250"/>
    </location>
</feature>
<keyword evidence="3" id="KW-0813">Transport</keyword>
<dbReference type="GO" id="GO:0005886">
    <property type="term" value="C:plasma membrane"/>
    <property type="evidence" value="ECO:0007669"/>
    <property type="project" value="UniProtKB-SubCell"/>
</dbReference>
<keyword evidence="6 8" id="KW-1133">Transmembrane helix</keyword>
<evidence type="ECO:0000256" key="7">
    <source>
        <dbReference type="ARBA" id="ARBA00023136"/>
    </source>
</evidence>
<dbReference type="PANTHER" id="PTHR30269:SF37">
    <property type="entry name" value="MEMBRANE TRANSPORTER PROTEIN"/>
    <property type="match status" value="1"/>
</dbReference>
<gene>
    <name evidence="9" type="ORF">GZA08_16200</name>
</gene>
<dbReference type="Pfam" id="PF01925">
    <property type="entry name" value="TauE"/>
    <property type="match status" value="1"/>
</dbReference>
<dbReference type="AlphaFoldDB" id="A0A6B2K3W9"/>
<feature type="transmembrane region" description="Helical" evidence="8">
    <location>
        <begin position="173"/>
        <end position="194"/>
    </location>
</feature>
<keyword evidence="4 8" id="KW-1003">Cell membrane</keyword>
<evidence type="ECO:0000256" key="4">
    <source>
        <dbReference type="ARBA" id="ARBA00022475"/>
    </source>
</evidence>
<evidence type="ECO:0000313" key="9">
    <source>
        <dbReference type="EMBL" id="NDV02512.1"/>
    </source>
</evidence>
<accession>A0A6B2K3W9</accession>